<sequence>MNKRTSKAITIKRRWKRLWTNEPHKMETIRQKATLTFKQNTETRNNSLIKLVSQWPKTMTTEQFKQLCERAIAANPNTNRKRASCYESLRKRLKRLNVITFNSADLCWINNVQSVCVSNGPLFDSPRERSGQSTS</sequence>
<dbReference type="EMBL" id="LR798249">
    <property type="protein sequence ID" value="CAB5217768.1"/>
    <property type="molecule type" value="Genomic_DNA"/>
</dbReference>
<reference evidence="1" key="1">
    <citation type="submission" date="2020-05" db="EMBL/GenBank/DDBJ databases">
        <authorList>
            <person name="Chiriac C."/>
            <person name="Salcher M."/>
            <person name="Ghai R."/>
            <person name="Kavagutti S V."/>
        </authorList>
    </citation>
    <scope>NUCLEOTIDE SEQUENCE</scope>
</reference>
<proteinExistence type="predicted"/>
<accession>A0A6J7WLV0</accession>
<gene>
    <name evidence="1" type="ORF">UFOVP201_17</name>
</gene>
<name>A0A6J7WLV0_9CAUD</name>
<evidence type="ECO:0000313" key="1">
    <source>
        <dbReference type="EMBL" id="CAB5217768.1"/>
    </source>
</evidence>
<organism evidence="1">
    <name type="scientific">uncultured Caudovirales phage</name>
    <dbReference type="NCBI Taxonomy" id="2100421"/>
    <lineage>
        <taxon>Viruses</taxon>
        <taxon>Duplodnaviria</taxon>
        <taxon>Heunggongvirae</taxon>
        <taxon>Uroviricota</taxon>
        <taxon>Caudoviricetes</taxon>
        <taxon>Peduoviridae</taxon>
        <taxon>Maltschvirus</taxon>
        <taxon>Maltschvirus maltsch</taxon>
    </lineage>
</organism>
<protein>
    <submittedName>
        <fullName evidence="1">Uncharacterized protein</fullName>
    </submittedName>
</protein>